<reference evidence="1" key="1">
    <citation type="journal article" date="2016" name="Sci. Rep.">
        <title>Molecular characterization of firefly nuptial gifts: a multi-omics approach sheds light on postcopulatory sexual selection.</title>
        <authorList>
            <person name="Al-Wathiqui N."/>
            <person name="Fallon T.R."/>
            <person name="South A."/>
            <person name="Weng J.K."/>
            <person name="Lewis S.M."/>
        </authorList>
    </citation>
    <scope>NUCLEOTIDE SEQUENCE</scope>
</reference>
<dbReference type="AlphaFoldDB" id="A0A1Y1NEZ7"/>
<protein>
    <submittedName>
        <fullName evidence="1">Uncharacterized protein</fullName>
    </submittedName>
</protein>
<accession>A0A1Y1NEZ7</accession>
<evidence type="ECO:0000313" key="1">
    <source>
        <dbReference type="EMBL" id="JAV96118.1"/>
    </source>
</evidence>
<dbReference type="EMBL" id="GEZM01005521">
    <property type="protein sequence ID" value="JAV96118.1"/>
    <property type="molecule type" value="Transcribed_RNA"/>
</dbReference>
<proteinExistence type="predicted"/>
<organism evidence="1">
    <name type="scientific">Photinus pyralis</name>
    <name type="common">Common eastern firefly</name>
    <name type="synonym">Lampyris pyralis</name>
    <dbReference type="NCBI Taxonomy" id="7054"/>
    <lineage>
        <taxon>Eukaryota</taxon>
        <taxon>Metazoa</taxon>
        <taxon>Ecdysozoa</taxon>
        <taxon>Arthropoda</taxon>
        <taxon>Hexapoda</taxon>
        <taxon>Insecta</taxon>
        <taxon>Pterygota</taxon>
        <taxon>Neoptera</taxon>
        <taxon>Endopterygota</taxon>
        <taxon>Coleoptera</taxon>
        <taxon>Polyphaga</taxon>
        <taxon>Elateriformia</taxon>
        <taxon>Elateroidea</taxon>
        <taxon>Lampyridae</taxon>
        <taxon>Lampyrinae</taxon>
        <taxon>Photinus</taxon>
    </lineage>
</organism>
<sequence>MPCTQSYHLYVPIHSTSQEDVTFSPLTSCLVVTLLHAVAILACPSRNPTHYAMVSNNFVNSFRSKTTKGQKKQSKNQEQLLISTCAFSTPKKTTVFSPYEIVKVKTVVVVFGLDRKWKESMRHAATPALFLACD</sequence>
<name>A0A1Y1NEZ7_PHOPY</name>